<dbReference type="PANTHER" id="PTHR27002:SF841">
    <property type="entry name" value="RECEPTOR-LIKE SERINE_THREONINE-PROTEIN KINASE"/>
    <property type="match status" value="1"/>
</dbReference>
<dbReference type="SMART" id="SM00473">
    <property type="entry name" value="PAN_AP"/>
    <property type="match status" value="1"/>
</dbReference>
<keyword evidence="15" id="KW-1133">Transmembrane helix</keyword>
<evidence type="ECO:0000259" key="19">
    <source>
        <dbReference type="PROSITE" id="PS50948"/>
    </source>
</evidence>
<dbReference type="InterPro" id="IPR024171">
    <property type="entry name" value="SRK-like_kinase"/>
</dbReference>
<dbReference type="CDD" id="cd01098">
    <property type="entry name" value="PAN_AP_plant"/>
    <property type="match status" value="1"/>
</dbReference>
<dbReference type="FunFam" id="3.30.200.20:FF:000195">
    <property type="entry name" value="G-type lectin S-receptor-like serine/threonine-protein kinase"/>
    <property type="match status" value="1"/>
</dbReference>
<protein>
    <recommendedName>
        <fullName evidence="13">Receptor-like serine/threonine-protein kinase</fullName>
        <ecNumber evidence="13">2.7.11.1</ecNumber>
    </recommendedName>
</protein>
<dbReference type="Gramene" id="mRNA:HanXRQr2_Chr17g0792271">
    <property type="protein sequence ID" value="mRNA:HanXRQr2_Chr17g0792271"/>
    <property type="gene ID" value="HanXRQr2_Chr17g0792271"/>
</dbReference>
<dbReference type="InterPro" id="IPR011009">
    <property type="entry name" value="Kinase-like_dom_sf"/>
</dbReference>
<feature type="signal peptide" evidence="16">
    <location>
        <begin position="1"/>
        <end position="25"/>
    </location>
</feature>
<dbReference type="PROSITE" id="PS50948">
    <property type="entry name" value="PAN"/>
    <property type="match status" value="1"/>
</dbReference>
<accession>A0A251RNF0</accession>
<feature type="domain" description="Protein kinase" evidence="17">
    <location>
        <begin position="514"/>
        <end position="800"/>
    </location>
</feature>
<gene>
    <name evidence="21" type="ORF">HannXRQ_Chr17g0543091</name>
    <name evidence="20" type="ORF">HanXRQr2_Chr17g0792271</name>
</gene>
<dbReference type="GO" id="GO:0005886">
    <property type="term" value="C:plasma membrane"/>
    <property type="evidence" value="ECO:0000318"/>
    <property type="project" value="GO_Central"/>
</dbReference>
<evidence type="ECO:0000256" key="13">
    <source>
        <dbReference type="PIRNR" id="PIRNR000641"/>
    </source>
</evidence>
<dbReference type="Pfam" id="PF00954">
    <property type="entry name" value="S_locus_glycop"/>
    <property type="match status" value="1"/>
</dbReference>
<feature type="binding site" evidence="14">
    <location>
        <position position="542"/>
    </location>
    <ligand>
        <name>ATP</name>
        <dbReference type="ChEBI" id="CHEBI:30616"/>
    </ligand>
</feature>
<keyword evidence="8 13" id="KW-0067">ATP-binding</keyword>
<evidence type="ECO:0000259" key="18">
    <source>
        <dbReference type="PROSITE" id="PS50927"/>
    </source>
</evidence>
<reference evidence="20" key="3">
    <citation type="submission" date="2020-06" db="EMBL/GenBank/DDBJ databases">
        <title>Helianthus annuus Genome sequencing and assembly Release 2.</title>
        <authorList>
            <person name="Gouzy J."/>
            <person name="Langlade N."/>
            <person name="Munos S."/>
        </authorList>
    </citation>
    <scope>NUCLEOTIDE SEQUENCE</scope>
    <source>
        <tissue evidence="20">Leaves</tissue>
    </source>
</reference>
<evidence type="ECO:0000256" key="4">
    <source>
        <dbReference type="ARBA" id="ARBA00022679"/>
    </source>
</evidence>
<dbReference type="PROSITE" id="PS50011">
    <property type="entry name" value="PROTEIN_KINASE_DOM"/>
    <property type="match status" value="1"/>
</dbReference>
<reference evidence="21" key="2">
    <citation type="submission" date="2017-02" db="EMBL/GenBank/DDBJ databases">
        <title>Sunflower complete genome.</title>
        <authorList>
            <person name="Langlade N."/>
            <person name="Munos S."/>
        </authorList>
    </citation>
    <scope>NUCLEOTIDE SEQUENCE [LARGE SCALE GENOMIC DNA]</scope>
    <source>
        <tissue evidence="21">Leaves</tissue>
    </source>
</reference>
<keyword evidence="22" id="KW-1185">Reference proteome</keyword>
<dbReference type="Gene3D" id="3.30.200.20">
    <property type="entry name" value="Phosphorylase Kinase, domain 1"/>
    <property type="match status" value="1"/>
</dbReference>
<dbReference type="SMART" id="SM00108">
    <property type="entry name" value="B_lectin"/>
    <property type="match status" value="1"/>
</dbReference>
<name>A0A251RNF0_HELAN</name>
<dbReference type="PANTHER" id="PTHR27002">
    <property type="entry name" value="RECEPTOR-LIKE SERINE/THREONINE-PROTEIN KINASE SD1-8"/>
    <property type="match status" value="1"/>
</dbReference>
<dbReference type="InterPro" id="IPR001245">
    <property type="entry name" value="Ser-Thr/Tyr_kinase_cat_dom"/>
</dbReference>
<dbReference type="EMBL" id="MNCJ02000332">
    <property type="protein sequence ID" value="KAF5754526.1"/>
    <property type="molecule type" value="Genomic_DNA"/>
</dbReference>
<feature type="domain" description="Bulb-type lectin" evidence="18">
    <location>
        <begin position="26"/>
        <end position="150"/>
    </location>
</feature>
<keyword evidence="9" id="KW-1015">Disulfide bond</keyword>
<feature type="domain" description="Apple" evidence="19">
    <location>
        <begin position="339"/>
        <end position="420"/>
    </location>
</feature>
<dbReference type="EMBL" id="CM007906">
    <property type="protein sequence ID" value="OTF85731.1"/>
    <property type="molecule type" value="Genomic_DNA"/>
</dbReference>
<dbReference type="PROSITE" id="PS00108">
    <property type="entry name" value="PROTEIN_KINASE_ST"/>
    <property type="match status" value="1"/>
</dbReference>
<evidence type="ECO:0000256" key="2">
    <source>
        <dbReference type="ARBA" id="ARBA00022475"/>
    </source>
</evidence>
<sequence length="825" mass="92813">MAISIQWLWCVLFIVSSSLLPLYSSENSITITKSISSNQTLISDGGKFALGFFTPNNSTNTYLGIWYNKIPKLTYIWVANRASPIPKDSPPAFRLSEDGNLVVLSGRKIIWTSNVSSISSNIHSADAVLLDNGNLVLRHGEKEVWHSYDHPTDTFLSGMRLSSNRKTGQKMLLTSWVNDEDPRPGLFSLGIDPNRYQLYIWKEDKPYWRSTVYATPVSFATGFSKIEQGFSGYFGFMIDDDVVYAVYTVSSNLVSTRFTLTPNGRLQLTIWVKTSWLVLYLSPKVPCDFYSYCGPFTTCQIYESVSPCKCMTGFNPKSPKEWSSGNWTGGCVRNESLRCDKGDRFIKYEGMKLPDYAVKTENTSVTDCEIECIKNCSCLAYAYENVIDEVTIVCLNWFTELVDIQYTNSSMPHDLFVRVHSSELAVDDSQSHTSIRNRKHLIAVVVAGATVSVGLLLISVFGYLQRRKRLIRKERIKNELLGFDSMSTASGDAHNNAELVSFSLKSVLAATGSFSVKNKLGEGGFGSVYKGSLPGNRQVAVKRLSTKSSQGRDEFMNELKLIAKLQHTNLVRLLGCCVEEDEKILMYEYMPNRSLDKFLFDPTESVHLDGSKRFKIIEGIAQGLLYLHKYSRLRVIHRDLKASNVLLDETMTPKISDFGLARIFGMNQIEDKTNRVVGTYGYMAPEYALHGRFSVKSDVFSFGVLLLEIMTGRRNGGSERTEDAGTISEWAWENWMEGRGVELIDPSMRDTCNPLQAMKCVNVGLLCVQEIMDERPTMSEVVVMLSNETAAVPLPKKPAFTIHRRSQILRDHSNNEVTVTNVEPR</sequence>
<evidence type="ECO:0000256" key="3">
    <source>
        <dbReference type="ARBA" id="ARBA00022527"/>
    </source>
</evidence>
<dbReference type="PROSITE" id="PS00107">
    <property type="entry name" value="PROTEIN_KINASE_ATP"/>
    <property type="match status" value="1"/>
</dbReference>
<dbReference type="InterPro" id="IPR036426">
    <property type="entry name" value="Bulb-type_lectin_dom_sf"/>
</dbReference>
<dbReference type="Proteomes" id="UP000215914">
    <property type="component" value="Chromosome 17"/>
</dbReference>
<keyword evidence="15" id="KW-0812">Transmembrane</keyword>
<dbReference type="Pfam" id="PF07714">
    <property type="entry name" value="PK_Tyr_Ser-Thr"/>
    <property type="match status" value="1"/>
</dbReference>
<evidence type="ECO:0000256" key="5">
    <source>
        <dbReference type="ARBA" id="ARBA00022729"/>
    </source>
</evidence>
<keyword evidence="7 13" id="KW-0418">Kinase</keyword>
<dbReference type="InterPro" id="IPR008271">
    <property type="entry name" value="Ser/Thr_kinase_AS"/>
</dbReference>
<feature type="transmembrane region" description="Helical" evidence="15">
    <location>
        <begin position="441"/>
        <end position="464"/>
    </location>
</feature>
<keyword evidence="5 16" id="KW-0732">Signal</keyword>
<keyword evidence="4 13" id="KW-0808">Transferase</keyword>
<evidence type="ECO:0000256" key="16">
    <source>
        <dbReference type="SAM" id="SignalP"/>
    </source>
</evidence>
<dbReference type="Pfam" id="PF08276">
    <property type="entry name" value="PAN_2"/>
    <property type="match status" value="1"/>
</dbReference>
<evidence type="ECO:0000259" key="17">
    <source>
        <dbReference type="PROSITE" id="PS50011"/>
    </source>
</evidence>
<dbReference type="OrthoDB" id="4062651at2759"/>
<evidence type="ECO:0000256" key="9">
    <source>
        <dbReference type="ARBA" id="ARBA00023157"/>
    </source>
</evidence>
<dbReference type="CDD" id="cd14066">
    <property type="entry name" value="STKc_IRAK"/>
    <property type="match status" value="1"/>
</dbReference>
<evidence type="ECO:0000256" key="10">
    <source>
        <dbReference type="ARBA" id="ARBA00023180"/>
    </source>
</evidence>
<dbReference type="Gene3D" id="2.90.10.10">
    <property type="entry name" value="Bulb-type lectin domain"/>
    <property type="match status" value="1"/>
</dbReference>
<dbReference type="InParanoid" id="A0A251RNF0"/>
<evidence type="ECO:0000313" key="20">
    <source>
        <dbReference type="EMBL" id="KAF5754526.1"/>
    </source>
</evidence>
<evidence type="ECO:0000313" key="22">
    <source>
        <dbReference type="Proteomes" id="UP000215914"/>
    </source>
</evidence>
<dbReference type="SUPFAM" id="SSF56112">
    <property type="entry name" value="Protein kinase-like (PK-like)"/>
    <property type="match status" value="1"/>
</dbReference>
<dbReference type="GO" id="GO:0048544">
    <property type="term" value="P:recognition of pollen"/>
    <property type="evidence" value="ECO:0007669"/>
    <property type="project" value="InterPro"/>
</dbReference>
<dbReference type="PIRSF" id="PIRSF000641">
    <property type="entry name" value="SRK"/>
    <property type="match status" value="1"/>
</dbReference>
<dbReference type="InterPro" id="IPR000858">
    <property type="entry name" value="S_locus_glycoprot_dom"/>
</dbReference>
<dbReference type="OMA" id="CELYAHC"/>
<evidence type="ECO:0000256" key="12">
    <source>
        <dbReference type="ARBA" id="ARBA00048679"/>
    </source>
</evidence>
<reference evidence="20 22" key="1">
    <citation type="journal article" date="2017" name="Nature">
        <title>The sunflower genome provides insights into oil metabolism, flowering and Asterid evolution.</title>
        <authorList>
            <person name="Badouin H."/>
            <person name="Gouzy J."/>
            <person name="Grassa C.J."/>
            <person name="Murat F."/>
            <person name="Staton S.E."/>
            <person name="Cottret L."/>
            <person name="Lelandais-Briere C."/>
            <person name="Owens G.L."/>
            <person name="Carrere S."/>
            <person name="Mayjonade B."/>
            <person name="Legrand L."/>
            <person name="Gill N."/>
            <person name="Kane N.C."/>
            <person name="Bowers J.E."/>
            <person name="Hubner S."/>
            <person name="Bellec A."/>
            <person name="Berard A."/>
            <person name="Berges H."/>
            <person name="Blanchet N."/>
            <person name="Boniface M.C."/>
            <person name="Brunel D."/>
            <person name="Catrice O."/>
            <person name="Chaidir N."/>
            <person name="Claudel C."/>
            <person name="Donnadieu C."/>
            <person name="Faraut T."/>
            <person name="Fievet G."/>
            <person name="Helmstetter N."/>
            <person name="King M."/>
            <person name="Knapp S.J."/>
            <person name="Lai Z."/>
            <person name="Le Paslier M.C."/>
            <person name="Lippi Y."/>
            <person name="Lorenzon L."/>
            <person name="Mandel J.R."/>
            <person name="Marage G."/>
            <person name="Marchand G."/>
            <person name="Marquand E."/>
            <person name="Bret-Mestries E."/>
            <person name="Morien E."/>
            <person name="Nambeesan S."/>
            <person name="Nguyen T."/>
            <person name="Pegot-Espagnet P."/>
            <person name="Pouilly N."/>
            <person name="Raftis F."/>
            <person name="Sallet E."/>
            <person name="Schiex T."/>
            <person name="Thomas J."/>
            <person name="Vandecasteele C."/>
            <person name="Vares D."/>
            <person name="Vear F."/>
            <person name="Vautrin S."/>
            <person name="Crespi M."/>
            <person name="Mangin B."/>
            <person name="Burke J.M."/>
            <person name="Salse J."/>
            <person name="Munos S."/>
            <person name="Vincourt P."/>
            <person name="Rieseberg L.H."/>
            <person name="Langlade N.B."/>
        </authorList>
    </citation>
    <scope>NUCLEOTIDE SEQUENCE [LARGE SCALE GENOMIC DNA]</scope>
    <source>
        <strain evidence="22">cv. SF193</strain>
        <tissue evidence="20">Leaves</tissue>
    </source>
</reference>
<evidence type="ECO:0000256" key="1">
    <source>
        <dbReference type="ARBA" id="ARBA00004251"/>
    </source>
</evidence>
<feature type="chain" id="PRO_5041060757" description="Receptor-like serine/threonine-protein kinase" evidence="16">
    <location>
        <begin position="26"/>
        <end position="825"/>
    </location>
</feature>
<keyword evidence="3 13" id="KW-0723">Serine/threonine-protein kinase</keyword>
<evidence type="ECO:0000313" key="21">
    <source>
        <dbReference type="EMBL" id="OTF85731.1"/>
    </source>
</evidence>
<dbReference type="PROSITE" id="PS50927">
    <property type="entry name" value="BULB_LECTIN"/>
    <property type="match status" value="1"/>
</dbReference>
<keyword evidence="2" id="KW-1003">Cell membrane</keyword>
<dbReference type="CDD" id="cd00028">
    <property type="entry name" value="B_lectin"/>
    <property type="match status" value="1"/>
</dbReference>
<comment type="subcellular location">
    <subcellularLocation>
        <location evidence="1">Cell membrane</location>
        <topology evidence="1">Single-pass type I membrane protein</topology>
    </subcellularLocation>
</comment>
<evidence type="ECO:0000256" key="6">
    <source>
        <dbReference type="ARBA" id="ARBA00022741"/>
    </source>
</evidence>
<dbReference type="InterPro" id="IPR017441">
    <property type="entry name" value="Protein_kinase_ATP_BS"/>
</dbReference>
<keyword evidence="6 13" id="KW-0547">Nucleotide-binding</keyword>
<dbReference type="SMART" id="SM00220">
    <property type="entry name" value="S_TKc"/>
    <property type="match status" value="1"/>
</dbReference>
<dbReference type="GO" id="GO:0007165">
    <property type="term" value="P:signal transduction"/>
    <property type="evidence" value="ECO:0000318"/>
    <property type="project" value="GO_Central"/>
</dbReference>
<dbReference type="SUPFAM" id="SSF51110">
    <property type="entry name" value="alpha-D-mannose-specific plant lectins"/>
    <property type="match status" value="1"/>
</dbReference>
<dbReference type="InterPro" id="IPR003609">
    <property type="entry name" value="Pan_app"/>
</dbReference>
<evidence type="ECO:0000256" key="14">
    <source>
        <dbReference type="PROSITE-ProRule" id="PRU10141"/>
    </source>
</evidence>
<keyword evidence="15" id="KW-0472">Membrane</keyword>
<dbReference type="GO" id="GO:0004674">
    <property type="term" value="F:protein serine/threonine kinase activity"/>
    <property type="evidence" value="ECO:0000318"/>
    <property type="project" value="GO_Central"/>
</dbReference>
<dbReference type="FunFam" id="1.10.510.10:FF:000060">
    <property type="entry name" value="G-type lectin S-receptor-like serine/threonine-protein kinase"/>
    <property type="match status" value="1"/>
</dbReference>
<dbReference type="InterPro" id="IPR000719">
    <property type="entry name" value="Prot_kinase_dom"/>
</dbReference>
<comment type="similarity">
    <text evidence="13">Belongs to the protein kinase superfamily. Ser/Thr protein kinase family.</text>
</comment>
<keyword evidence="10" id="KW-0325">Glycoprotein</keyword>
<dbReference type="GO" id="GO:0005524">
    <property type="term" value="F:ATP binding"/>
    <property type="evidence" value="ECO:0007669"/>
    <property type="project" value="UniProtKB-UniRule"/>
</dbReference>
<evidence type="ECO:0000256" key="11">
    <source>
        <dbReference type="ARBA" id="ARBA00047899"/>
    </source>
</evidence>
<comment type="catalytic activity">
    <reaction evidence="11 13">
        <text>L-threonyl-[protein] + ATP = O-phospho-L-threonyl-[protein] + ADP + H(+)</text>
        <dbReference type="Rhea" id="RHEA:46608"/>
        <dbReference type="Rhea" id="RHEA-COMP:11060"/>
        <dbReference type="Rhea" id="RHEA-COMP:11605"/>
        <dbReference type="ChEBI" id="CHEBI:15378"/>
        <dbReference type="ChEBI" id="CHEBI:30013"/>
        <dbReference type="ChEBI" id="CHEBI:30616"/>
        <dbReference type="ChEBI" id="CHEBI:61977"/>
        <dbReference type="ChEBI" id="CHEBI:456216"/>
        <dbReference type="EC" id="2.7.11.1"/>
    </reaction>
</comment>
<proteinExistence type="inferred from homology"/>
<evidence type="ECO:0000256" key="8">
    <source>
        <dbReference type="ARBA" id="ARBA00022840"/>
    </source>
</evidence>
<evidence type="ECO:0000256" key="15">
    <source>
        <dbReference type="SAM" id="Phobius"/>
    </source>
</evidence>
<dbReference type="InterPro" id="IPR001480">
    <property type="entry name" value="Bulb-type_lectin_dom"/>
</dbReference>
<dbReference type="Gene3D" id="1.10.510.10">
    <property type="entry name" value="Transferase(Phosphotransferase) domain 1"/>
    <property type="match status" value="1"/>
</dbReference>
<evidence type="ECO:0000256" key="7">
    <source>
        <dbReference type="ARBA" id="ARBA00022777"/>
    </source>
</evidence>
<organism evidence="21 22">
    <name type="scientific">Helianthus annuus</name>
    <name type="common">Common sunflower</name>
    <dbReference type="NCBI Taxonomy" id="4232"/>
    <lineage>
        <taxon>Eukaryota</taxon>
        <taxon>Viridiplantae</taxon>
        <taxon>Streptophyta</taxon>
        <taxon>Embryophyta</taxon>
        <taxon>Tracheophyta</taxon>
        <taxon>Spermatophyta</taxon>
        <taxon>Magnoliopsida</taxon>
        <taxon>eudicotyledons</taxon>
        <taxon>Gunneridae</taxon>
        <taxon>Pentapetalae</taxon>
        <taxon>asterids</taxon>
        <taxon>campanulids</taxon>
        <taxon>Asterales</taxon>
        <taxon>Asteraceae</taxon>
        <taxon>Asteroideae</taxon>
        <taxon>Heliantheae alliance</taxon>
        <taxon>Heliantheae</taxon>
        <taxon>Helianthus</taxon>
    </lineage>
</organism>
<dbReference type="AlphaFoldDB" id="A0A251RNF0"/>
<dbReference type="EC" id="2.7.11.1" evidence="13"/>
<dbReference type="Pfam" id="PF01453">
    <property type="entry name" value="B_lectin"/>
    <property type="match status" value="1"/>
</dbReference>
<comment type="catalytic activity">
    <reaction evidence="12 13">
        <text>L-seryl-[protein] + ATP = O-phospho-L-seryl-[protein] + ADP + H(+)</text>
        <dbReference type="Rhea" id="RHEA:17989"/>
        <dbReference type="Rhea" id="RHEA-COMP:9863"/>
        <dbReference type="Rhea" id="RHEA-COMP:11604"/>
        <dbReference type="ChEBI" id="CHEBI:15378"/>
        <dbReference type="ChEBI" id="CHEBI:29999"/>
        <dbReference type="ChEBI" id="CHEBI:30616"/>
        <dbReference type="ChEBI" id="CHEBI:83421"/>
        <dbReference type="ChEBI" id="CHEBI:456216"/>
        <dbReference type="EC" id="2.7.11.1"/>
    </reaction>
</comment>